<comment type="caution">
    <text evidence="2">The sequence shown here is derived from an EMBL/GenBank/DDBJ whole genome shotgun (WGS) entry which is preliminary data.</text>
</comment>
<evidence type="ECO:0000313" key="3">
    <source>
        <dbReference type="Proteomes" id="UP001596264"/>
    </source>
</evidence>
<dbReference type="Proteomes" id="UP001596264">
    <property type="component" value="Unassembled WGS sequence"/>
</dbReference>
<accession>A0ABW1W8E1</accession>
<evidence type="ECO:0008006" key="4">
    <source>
        <dbReference type="Google" id="ProtNLM"/>
    </source>
</evidence>
<sequence>MHMITNSSLLLPFNKIVFIIGTMLMAFWLSACSVTPLSTPVVQPEQSDSSVTTNTATTNKNDPFSYQACVYPPNEVVQACTAKGGAFLQQGRLACYQCVVSYSDAGKTCQDSTDCQGKCKNTGEFIKNGAKNQSGQCASDSSGFGCYQTIEKGVAQPAICVD</sequence>
<dbReference type="EMBL" id="JBHSTZ010000014">
    <property type="protein sequence ID" value="MFC6380903.1"/>
    <property type="molecule type" value="Genomic_DNA"/>
</dbReference>
<name>A0ABW1W8E1_9GAMM</name>
<gene>
    <name evidence="2" type="ORF">ACFP58_05395</name>
</gene>
<dbReference type="RefSeq" id="WP_201561114.1">
    <property type="nucleotide sequence ID" value="NZ_CAJGZK010000001.1"/>
</dbReference>
<keyword evidence="1" id="KW-0472">Membrane</keyword>
<organism evidence="2 3">
    <name type="scientific">Psychrobacter glacincola</name>
    <dbReference type="NCBI Taxonomy" id="56810"/>
    <lineage>
        <taxon>Bacteria</taxon>
        <taxon>Pseudomonadati</taxon>
        <taxon>Pseudomonadota</taxon>
        <taxon>Gammaproteobacteria</taxon>
        <taxon>Moraxellales</taxon>
        <taxon>Moraxellaceae</taxon>
        <taxon>Psychrobacter</taxon>
    </lineage>
</organism>
<reference evidence="3" key="1">
    <citation type="journal article" date="2019" name="Int. J. Syst. Evol. Microbiol.">
        <title>The Global Catalogue of Microorganisms (GCM) 10K type strain sequencing project: providing services to taxonomists for standard genome sequencing and annotation.</title>
        <authorList>
            <consortium name="The Broad Institute Genomics Platform"/>
            <consortium name="The Broad Institute Genome Sequencing Center for Infectious Disease"/>
            <person name="Wu L."/>
            <person name="Ma J."/>
        </authorList>
    </citation>
    <scope>NUCLEOTIDE SEQUENCE [LARGE SCALE GENOMIC DNA]</scope>
    <source>
        <strain evidence="3">CCM 2050</strain>
    </source>
</reference>
<evidence type="ECO:0000256" key="1">
    <source>
        <dbReference type="SAM" id="Phobius"/>
    </source>
</evidence>
<proteinExistence type="predicted"/>
<keyword evidence="3" id="KW-1185">Reference proteome</keyword>
<feature type="transmembrane region" description="Helical" evidence="1">
    <location>
        <begin position="12"/>
        <end position="31"/>
    </location>
</feature>
<evidence type="ECO:0000313" key="2">
    <source>
        <dbReference type="EMBL" id="MFC6380903.1"/>
    </source>
</evidence>
<keyword evidence="1" id="KW-0812">Transmembrane</keyword>
<protein>
    <recommendedName>
        <fullName evidence="4">Lipoprotein</fullName>
    </recommendedName>
</protein>
<keyword evidence="1" id="KW-1133">Transmembrane helix</keyword>